<dbReference type="SUPFAM" id="SSF102114">
    <property type="entry name" value="Radical SAM enzymes"/>
    <property type="match status" value="1"/>
</dbReference>
<keyword evidence="3" id="KW-0408">Iron</keyword>
<dbReference type="InterPro" id="IPR007197">
    <property type="entry name" value="rSAM"/>
</dbReference>
<dbReference type="GO" id="GO:0051536">
    <property type="term" value="F:iron-sulfur cluster binding"/>
    <property type="evidence" value="ECO:0007669"/>
    <property type="project" value="UniProtKB-KW"/>
</dbReference>
<evidence type="ECO:0000256" key="3">
    <source>
        <dbReference type="ARBA" id="ARBA00023004"/>
    </source>
</evidence>
<dbReference type="PROSITE" id="PS51918">
    <property type="entry name" value="RADICAL_SAM"/>
    <property type="match status" value="1"/>
</dbReference>
<evidence type="ECO:0000256" key="1">
    <source>
        <dbReference type="ARBA" id="ARBA00022691"/>
    </source>
</evidence>
<evidence type="ECO:0000313" key="6">
    <source>
        <dbReference type="EMBL" id="EDZ95310.1"/>
    </source>
</evidence>
<dbReference type="CDD" id="cd01335">
    <property type="entry name" value="Radical_SAM"/>
    <property type="match status" value="1"/>
</dbReference>
<dbReference type="Proteomes" id="UP000004061">
    <property type="component" value="Unassembled WGS sequence"/>
</dbReference>
<feature type="domain" description="Radical SAM core" evidence="5">
    <location>
        <begin position="1"/>
        <end position="212"/>
    </location>
</feature>
<dbReference type="PANTHER" id="PTHR11228:SF7">
    <property type="entry name" value="PQQA PEPTIDE CYCLASE"/>
    <property type="match status" value="1"/>
</dbReference>
<comment type="caution">
    <text evidence="6">The sequence shown here is derived from an EMBL/GenBank/DDBJ whole genome shotgun (WGS) entry which is preliminary data.</text>
</comment>
<keyword evidence="7" id="KW-1185">Reference proteome</keyword>
<dbReference type="InterPro" id="IPR058240">
    <property type="entry name" value="rSAM_sf"/>
</dbReference>
<dbReference type="InterPro" id="IPR013785">
    <property type="entry name" value="Aldolase_TIM"/>
</dbReference>
<accession>B5VZA9</accession>
<keyword evidence="1" id="KW-0949">S-adenosyl-L-methionine</keyword>
<dbReference type="SFLD" id="SFLDG01386">
    <property type="entry name" value="main_SPASM_domain-containing"/>
    <property type="match status" value="1"/>
</dbReference>
<evidence type="ECO:0000256" key="2">
    <source>
        <dbReference type="ARBA" id="ARBA00022723"/>
    </source>
</evidence>
<proteinExistence type="predicted"/>
<dbReference type="AlphaFoldDB" id="B5VZA9"/>
<keyword evidence="4" id="KW-0411">Iron-sulfur</keyword>
<evidence type="ECO:0000256" key="4">
    <source>
        <dbReference type="ARBA" id="ARBA00023014"/>
    </source>
</evidence>
<dbReference type="PANTHER" id="PTHR11228">
    <property type="entry name" value="RADICAL SAM DOMAIN PROTEIN"/>
    <property type="match status" value="1"/>
</dbReference>
<evidence type="ECO:0000313" key="7">
    <source>
        <dbReference type="Proteomes" id="UP000004061"/>
    </source>
</evidence>
<sequence length="347" mass="39353">MLQLQELDLHVTNKCMLACKHCCFDAGEKMLPELKKERWMQILKQGKNLGVKDIDITGGEPLLYKGLDHLINYAVNLEYNVTLQTNGILFNRSRRKELKARGLKNVMISIDGWEKSHNWLRGFNSFQQAKSNIEEAIEEGWTIRVNAVAMKSTFKSIPTLISWADKTGIPLVSIFFFTPQGRGESILNEELEYKQWEEFIISLQSQVSHLQQTHVIVEPSVGPLGGLIEAIKCPMYYRGYLQVLCDGRAYPCTMLIFSDLYLADLSCESLSHCLEESRWSKLTKSIDDIVDDSDECKGGCIGYSTWLTGKLGIDPRCQVFEKGTFPICPLVKIDLSKNKKALRSGLL</sequence>
<protein>
    <submittedName>
        <fullName evidence="6">Radical SAM domain protein</fullName>
    </submittedName>
</protein>
<dbReference type="SFLD" id="SFLDS00029">
    <property type="entry name" value="Radical_SAM"/>
    <property type="match status" value="1"/>
</dbReference>
<keyword evidence="2" id="KW-0479">Metal-binding</keyword>
<dbReference type="InterPro" id="IPR050377">
    <property type="entry name" value="Radical_SAM_PqqE_MftC-like"/>
</dbReference>
<organism evidence="6 7">
    <name type="scientific">Limnospira maxima CS-328</name>
    <dbReference type="NCBI Taxonomy" id="513049"/>
    <lineage>
        <taxon>Bacteria</taxon>
        <taxon>Bacillati</taxon>
        <taxon>Cyanobacteriota</taxon>
        <taxon>Cyanophyceae</taxon>
        <taxon>Oscillatoriophycideae</taxon>
        <taxon>Oscillatoriales</taxon>
        <taxon>Sirenicapillariaceae</taxon>
        <taxon>Limnospira</taxon>
    </lineage>
</organism>
<gene>
    <name evidence="6" type="ORF">AmaxDRAFT_1911</name>
</gene>
<dbReference type="EMBL" id="ABYK01000011">
    <property type="protein sequence ID" value="EDZ95310.1"/>
    <property type="molecule type" value="Genomic_DNA"/>
</dbReference>
<dbReference type="GO" id="GO:0046872">
    <property type="term" value="F:metal ion binding"/>
    <property type="evidence" value="ECO:0007669"/>
    <property type="project" value="UniProtKB-KW"/>
</dbReference>
<dbReference type="SFLD" id="SFLDG01067">
    <property type="entry name" value="SPASM/twitch_domain_containing"/>
    <property type="match status" value="1"/>
</dbReference>
<dbReference type="GO" id="GO:0003824">
    <property type="term" value="F:catalytic activity"/>
    <property type="evidence" value="ECO:0007669"/>
    <property type="project" value="InterPro"/>
</dbReference>
<evidence type="ECO:0000259" key="5">
    <source>
        <dbReference type="PROSITE" id="PS51918"/>
    </source>
</evidence>
<dbReference type="RefSeq" id="WP_006668960.1">
    <property type="nucleotide sequence ID" value="NZ_ABYK01000011.1"/>
</dbReference>
<reference evidence="6 7" key="1">
    <citation type="journal article" date="2011" name="Appl. Environ. Microbiol.">
        <title>Contribution of a Sodium Ion Gradient to Energy Conservation during Fermentation in the Cyanobacterium Arthrospira (Spirulina) maxima CS-328.</title>
        <authorList>
            <person name="Carrieri D."/>
            <person name="Ananyev G."/>
            <person name="Lenz O."/>
            <person name="Bryant D.A."/>
            <person name="Dismukes G.C."/>
        </authorList>
    </citation>
    <scope>NUCLEOTIDE SEQUENCE [LARGE SCALE GENOMIC DNA]</scope>
    <source>
        <strain evidence="6 7">CS-328</strain>
    </source>
</reference>
<dbReference type="Pfam" id="PF04055">
    <property type="entry name" value="Radical_SAM"/>
    <property type="match status" value="1"/>
</dbReference>
<name>B5VZA9_LIMMA</name>
<dbReference type="Gene3D" id="3.20.20.70">
    <property type="entry name" value="Aldolase class I"/>
    <property type="match status" value="1"/>
</dbReference>